<gene>
    <name evidence="2" type="ORF">DW641_01065</name>
</gene>
<proteinExistence type="predicted"/>
<dbReference type="SMART" id="SM01260">
    <property type="entry name" value="LANC_like"/>
    <property type="match status" value="1"/>
</dbReference>
<reference evidence="2 3" key="1">
    <citation type="submission" date="2018-08" db="EMBL/GenBank/DDBJ databases">
        <title>A genome reference for cultivated species of the human gut microbiota.</title>
        <authorList>
            <person name="Zou Y."/>
            <person name="Xue W."/>
            <person name="Luo G."/>
        </authorList>
    </citation>
    <scope>NUCLEOTIDE SEQUENCE [LARGE SCALE GENOMIC DNA]</scope>
    <source>
        <strain evidence="2 3">AM23-13</strain>
    </source>
</reference>
<dbReference type="AlphaFoldDB" id="A0A414S640"/>
<keyword evidence="1" id="KW-0479">Metal-binding</keyword>
<dbReference type="InterPro" id="IPR007822">
    <property type="entry name" value="LANC-like"/>
</dbReference>
<feature type="binding site" evidence="1">
    <location>
        <position position="282"/>
    </location>
    <ligand>
        <name>Zn(2+)</name>
        <dbReference type="ChEBI" id="CHEBI:29105"/>
    </ligand>
</feature>
<evidence type="ECO:0000313" key="2">
    <source>
        <dbReference type="EMBL" id="RHG11459.1"/>
    </source>
</evidence>
<protein>
    <recommendedName>
        <fullName evidence="4">Lanthionine synthetase C-like protein</fullName>
    </recommendedName>
</protein>
<sequence>MYMKSEVKEEIQTYIRYINENDLRDKCEEYIQMFFFLSQMMLEESLGADERVIQSMAQKMVGLLGQDLDIDFASPNDGMYGGLGVLTFSVHEIMGRTGELKETSELLDRFLLDQACQKADLFQQRKLSFGSYDILGGIAGVVYYLLDCEEILNQPEEKLKLRDLIRFLIYLSGDYSYWGKQILRYHIRRRQQFLAIERKTMKQGHINFGMAHGVAGPLVALAKAKRQGIQEMYLEEAIWKLFGLYEELCVENNGIVRYPRRLPIDCYVSKTSADLTENAGWCYGNLGIVRSLMKTAKYLRKPMEYAYYLDKLVDILAQPAKEYNLSSPIVCYGYGSVISIQKYAFLESQDERCLVNLERNVEITLKEHRKKMQDEGYRKDFSI</sequence>
<keyword evidence="1" id="KW-0862">Zinc</keyword>
<dbReference type="PRINTS" id="PR01955">
    <property type="entry name" value="LANCFRANKIA"/>
</dbReference>
<evidence type="ECO:0000256" key="1">
    <source>
        <dbReference type="PIRSR" id="PIRSR607822-1"/>
    </source>
</evidence>
<name>A0A414S640_9FIRM</name>
<evidence type="ECO:0008006" key="4">
    <source>
        <dbReference type="Google" id="ProtNLM"/>
    </source>
</evidence>
<dbReference type="Pfam" id="PF05147">
    <property type="entry name" value="LANC_like"/>
    <property type="match status" value="1"/>
</dbReference>
<comment type="caution">
    <text evidence="2">The sequence shown here is derived from an EMBL/GenBank/DDBJ whole genome shotgun (WGS) entry which is preliminary data.</text>
</comment>
<dbReference type="Gene3D" id="1.50.10.20">
    <property type="match status" value="1"/>
</dbReference>
<organism evidence="2 3">
    <name type="scientific">Dorea longicatena</name>
    <dbReference type="NCBI Taxonomy" id="88431"/>
    <lineage>
        <taxon>Bacteria</taxon>
        <taxon>Bacillati</taxon>
        <taxon>Bacillota</taxon>
        <taxon>Clostridia</taxon>
        <taxon>Lachnospirales</taxon>
        <taxon>Lachnospiraceae</taxon>
        <taxon>Dorea</taxon>
    </lineage>
</organism>
<dbReference type="PRINTS" id="PR01950">
    <property type="entry name" value="LANCSUPER"/>
</dbReference>
<dbReference type="EMBL" id="QRHW01000001">
    <property type="protein sequence ID" value="RHG11459.1"/>
    <property type="molecule type" value="Genomic_DNA"/>
</dbReference>
<dbReference type="GO" id="GO:0031179">
    <property type="term" value="P:peptide modification"/>
    <property type="evidence" value="ECO:0007669"/>
    <property type="project" value="InterPro"/>
</dbReference>
<dbReference type="Proteomes" id="UP000284112">
    <property type="component" value="Unassembled WGS sequence"/>
</dbReference>
<feature type="binding site" evidence="1">
    <location>
        <position position="331"/>
    </location>
    <ligand>
        <name>Zn(2+)</name>
        <dbReference type="ChEBI" id="CHEBI:29105"/>
    </ligand>
</feature>
<dbReference type="SUPFAM" id="SSF158745">
    <property type="entry name" value="LanC-like"/>
    <property type="match status" value="1"/>
</dbReference>
<accession>A0A414S640</accession>
<evidence type="ECO:0000313" key="3">
    <source>
        <dbReference type="Proteomes" id="UP000284112"/>
    </source>
</evidence>
<dbReference type="GO" id="GO:0046872">
    <property type="term" value="F:metal ion binding"/>
    <property type="evidence" value="ECO:0007669"/>
    <property type="project" value="UniProtKB-KW"/>
</dbReference>